<dbReference type="RefSeq" id="WP_382348995.1">
    <property type="nucleotide sequence ID" value="NZ_JBHSMC010000004.1"/>
</dbReference>
<name>A0ABW0LEJ6_9BACI</name>
<evidence type="ECO:0000313" key="4">
    <source>
        <dbReference type="Proteomes" id="UP001596147"/>
    </source>
</evidence>
<dbReference type="Proteomes" id="UP001596147">
    <property type="component" value="Unassembled WGS sequence"/>
</dbReference>
<organism evidence="3 4">
    <name type="scientific">Lederbergia graminis</name>
    <dbReference type="NCBI Taxonomy" id="735518"/>
    <lineage>
        <taxon>Bacteria</taxon>
        <taxon>Bacillati</taxon>
        <taxon>Bacillota</taxon>
        <taxon>Bacilli</taxon>
        <taxon>Bacillales</taxon>
        <taxon>Bacillaceae</taxon>
        <taxon>Lederbergia</taxon>
    </lineage>
</organism>
<dbReference type="EMBL" id="JBHSMC010000004">
    <property type="protein sequence ID" value="MFC5464299.1"/>
    <property type="molecule type" value="Genomic_DNA"/>
</dbReference>
<dbReference type="Gene3D" id="1.20.120.520">
    <property type="entry name" value="nmb1532 protein domain like"/>
    <property type="match status" value="1"/>
</dbReference>
<sequence length="142" mass="16248">MAKHGPALAQHHAHHAIHEGARSGAIQKTDELVTLLKQGEIEAAKMAADDLIEYWQTRVIAHADTEESGFYQEMVKEKPELKEAVIELARDHEILRILLRDIQQLIQEHGITSDVMMKFHALIAVNEIHSREEEKTLFDDER</sequence>
<comment type="caution">
    <text evidence="3">The sequence shown here is derived from an EMBL/GenBank/DDBJ whole genome shotgun (WGS) entry which is preliminary data.</text>
</comment>
<evidence type="ECO:0000259" key="2">
    <source>
        <dbReference type="Pfam" id="PF01814"/>
    </source>
</evidence>
<reference evidence="4" key="1">
    <citation type="journal article" date="2019" name="Int. J. Syst. Evol. Microbiol.">
        <title>The Global Catalogue of Microorganisms (GCM) 10K type strain sequencing project: providing services to taxonomists for standard genome sequencing and annotation.</title>
        <authorList>
            <consortium name="The Broad Institute Genomics Platform"/>
            <consortium name="The Broad Institute Genome Sequencing Center for Infectious Disease"/>
            <person name="Wu L."/>
            <person name="Ma J."/>
        </authorList>
    </citation>
    <scope>NUCLEOTIDE SEQUENCE [LARGE SCALE GENOMIC DNA]</scope>
    <source>
        <strain evidence="4">CGMCC 1.12237</strain>
    </source>
</reference>
<evidence type="ECO:0000256" key="1">
    <source>
        <dbReference type="SAM" id="MobiDB-lite"/>
    </source>
</evidence>
<gene>
    <name evidence="3" type="ORF">ACFPM4_05945</name>
</gene>
<feature type="region of interest" description="Disordered" evidence="1">
    <location>
        <begin position="1"/>
        <end position="21"/>
    </location>
</feature>
<feature type="domain" description="Hemerythrin-like" evidence="2">
    <location>
        <begin position="40"/>
        <end position="138"/>
    </location>
</feature>
<protein>
    <submittedName>
        <fullName evidence="3">Hemerythrin domain-containing protein</fullName>
    </submittedName>
</protein>
<dbReference type="InterPro" id="IPR012312">
    <property type="entry name" value="Hemerythrin-like"/>
</dbReference>
<keyword evidence="4" id="KW-1185">Reference proteome</keyword>
<proteinExistence type="predicted"/>
<accession>A0ABW0LEJ6</accession>
<evidence type="ECO:0000313" key="3">
    <source>
        <dbReference type="EMBL" id="MFC5464299.1"/>
    </source>
</evidence>
<dbReference type="Pfam" id="PF01814">
    <property type="entry name" value="Hemerythrin"/>
    <property type="match status" value="1"/>
</dbReference>